<keyword evidence="4 9" id="KW-0812">Transmembrane</keyword>
<keyword evidence="5" id="KW-0653">Protein transport</keyword>
<keyword evidence="8 9" id="KW-0472">Membrane</keyword>
<dbReference type="Pfam" id="PF00584">
    <property type="entry name" value="SecE"/>
    <property type="match status" value="1"/>
</dbReference>
<dbReference type="AlphaFoldDB" id="A0A6J7HG44"/>
<keyword evidence="6 9" id="KW-1133">Transmembrane helix</keyword>
<evidence type="ECO:0000256" key="5">
    <source>
        <dbReference type="ARBA" id="ARBA00022927"/>
    </source>
</evidence>
<evidence type="ECO:0000256" key="1">
    <source>
        <dbReference type="ARBA" id="ARBA00004370"/>
    </source>
</evidence>
<dbReference type="PROSITE" id="PS01067">
    <property type="entry name" value="SECE_SEC61G"/>
    <property type="match status" value="1"/>
</dbReference>
<evidence type="ECO:0000313" key="10">
    <source>
        <dbReference type="EMBL" id="CAB4915475.1"/>
    </source>
</evidence>
<dbReference type="HAMAP" id="MF_00422">
    <property type="entry name" value="SecE"/>
    <property type="match status" value="1"/>
</dbReference>
<dbReference type="InterPro" id="IPR001901">
    <property type="entry name" value="Translocase_SecE/Sec61-g"/>
</dbReference>
<evidence type="ECO:0000256" key="8">
    <source>
        <dbReference type="ARBA" id="ARBA00023136"/>
    </source>
</evidence>
<dbReference type="GO" id="GO:0006886">
    <property type="term" value="P:intracellular protein transport"/>
    <property type="evidence" value="ECO:0007669"/>
    <property type="project" value="InterPro"/>
</dbReference>
<organism evidence="10">
    <name type="scientific">freshwater metagenome</name>
    <dbReference type="NCBI Taxonomy" id="449393"/>
    <lineage>
        <taxon>unclassified sequences</taxon>
        <taxon>metagenomes</taxon>
        <taxon>ecological metagenomes</taxon>
    </lineage>
</organism>
<sequence>MSENAETTKRRGIFSRLALFLRQVIVELRKVIWPTRKELITYTTVVIVFVVIIAAIVAVFDYAFTKGVLAIFG</sequence>
<evidence type="ECO:0000256" key="3">
    <source>
        <dbReference type="ARBA" id="ARBA00022475"/>
    </source>
</evidence>
<name>A0A6J7HG44_9ZZZZ</name>
<feature type="transmembrane region" description="Helical" evidence="9">
    <location>
        <begin position="39"/>
        <end position="60"/>
    </location>
</feature>
<dbReference type="EMBL" id="CAFBMR010000040">
    <property type="protein sequence ID" value="CAB4915475.1"/>
    <property type="molecule type" value="Genomic_DNA"/>
</dbReference>
<dbReference type="NCBIfam" id="TIGR00964">
    <property type="entry name" value="secE_bact"/>
    <property type="match status" value="1"/>
</dbReference>
<evidence type="ECO:0000256" key="2">
    <source>
        <dbReference type="ARBA" id="ARBA00022448"/>
    </source>
</evidence>
<dbReference type="PANTHER" id="PTHR33910:SF1">
    <property type="entry name" value="PROTEIN TRANSLOCASE SUBUNIT SECE"/>
    <property type="match status" value="1"/>
</dbReference>
<protein>
    <submittedName>
        <fullName evidence="10">Unannotated protein</fullName>
    </submittedName>
</protein>
<dbReference type="GO" id="GO:0009306">
    <property type="term" value="P:protein secretion"/>
    <property type="evidence" value="ECO:0007669"/>
    <property type="project" value="InterPro"/>
</dbReference>
<dbReference type="PANTHER" id="PTHR33910">
    <property type="entry name" value="PROTEIN TRANSLOCASE SUBUNIT SECE"/>
    <property type="match status" value="1"/>
</dbReference>
<evidence type="ECO:0000256" key="7">
    <source>
        <dbReference type="ARBA" id="ARBA00023010"/>
    </source>
</evidence>
<evidence type="ECO:0000256" key="9">
    <source>
        <dbReference type="SAM" id="Phobius"/>
    </source>
</evidence>
<evidence type="ECO:0000256" key="6">
    <source>
        <dbReference type="ARBA" id="ARBA00022989"/>
    </source>
</evidence>
<comment type="subcellular location">
    <subcellularLocation>
        <location evidence="1">Membrane</location>
    </subcellularLocation>
</comment>
<gene>
    <name evidence="10" type="ORF">UFOPK3610_01093</name>
</gene>
<dbReference type="GO" id="GO:0043952">
    <property type="term" value="P:protein transport by the Sec complex"/>
    <property type="evidence" value="ECO:0007669"/>
    <property type="project" value="TreeGrafter"/>
</dbReference>
<dbReference type="Gene3D" id="1.20.5.1030">
    <property type="entry name" value="Preprotein translocase secy subunit"/>
    <property type="match status" value="1"/>
</dbReference>
<dbReference type="InterPro" id="IPR005807">
    <property type="entry name" value="SecE_bac"/>
</dbReference>
<evidence type="ECO:0000256" key="4">
    <source>
        <dbReference type="ARBA" id="ARBA00022692"/>
    </source>
</evidence>
<accession>A0A6J7HG44</accession>
<keyword evidence="2" id="KW-0813">Transport</keyword>
<dbReference type="GO" id="GO:0008320">
    <property type="term" value="F:protein transmembrane transporter activity"/>
    <property type="evidence" value="ECO:0007669"/>
    <property type="project" value="InterPro"/>
</dbReference>
<dbReference type="InterPro" id="IPR038379">
    <property type="entry name" value="SecE_sf"/>
</dbReference>
<keyword evidence="3" id="KW-1003">Cell membrane</keyword>
<keyword evidence="7" id="KW-0811">Translocation</keyword>
<dbReference type="GO" id="GO:0005886">
    <property type="term" value="C:plasma membrane"/>
    <property type="evidence" value="ECO:0007669"/>
    <property type="project" value="TreeGrafter"/>
</dbReference>
<dbReference type="GO" id="GO:0006605">
    <property type="term" value="P:protein targeting"/>
    <property type="evidence" value="ECO:0007669"/>
    <property type="project" value="InterPro"/>
</dbReference>
<reference evidence="10" key="1">
    <citation type="submission" date="2020-05" db="EMBL/GenBank/DDBJ databases">
        <authorList>
            <person name="Chiriac C."/>
            <person name="Salcher M."/>
            <person name="Ghai R."/>
            <person name="Kavagutti S V."/>
        </authorList>
    </citation>
    <scope>NUCLEOTIDE SEQUENCE</scope>
</reference>
<proteinExistence type="inferred from homology"/>